<reference evidence="2 3" key="1">
    <citation type="journal article" date="2018" name="Nat. Biotechnol.">
        <title>A standardized bacterial taxonomy based on genome phylogeny substantially revises the tree of life.</title>
        <authorList>
            <person name="Parks D.H."/>
            <person name="Chuvochina M."/>
            <person name="Waite D.W."/>
            <person name="Rinke C."/>
            <person name="Skarshewski A."/>
            <person name="Chaumeil P.A."/>
            <person name="Hugenholtz P."/>
        </authorList>
    </citation>
    <scope>NUCLEOTIDE SEQUENCE [LARGE SCALE GENOMIC DNA]</scope>
    <source>
        <strain evidence="2">UBA11247</strain>
    </source>
</reference>
<accession>A0A3D4SZI0</accession>
<feature type="compositionally biased region" description="Gly residues" evidence="1">
    <location>
        <begin position="51"/>
        <end position="60"/>
    </location>
</feature>
<dbReference type="STRING" id="863239.GCA_000213935_01103"/>
<dbReference type="Gene3D" id="3.40.710.10">
    <property type="entry name" value="DD-peptidase/beta-lactamase superfamily"/>
    <property type="match status" value="1"/>
</dbReference>
<sequence length="348" mass="35640">MRHRNETARHRTPAEPRPGADPRPGTAPAAVAVVLALLSVGVVVSAVTSGDGSGTDGSDGTGLSREEREQQQALERDVAEQSRPTDEAVAATVRADLTAAVTAVAEKYDVQVGVSVRAAGGVVHAGELQDLRAWSSIKVPVAVAAEQKALQTGGGDDIAADVDAAITASDNDAALRLWDSLGDTDEDSARYVDVVLRQAGDPTKTVADRGRLDYEGFGDDRWTLDNQVIFADRLACLTGAGPVLDAMGRISDDHRHGAGELPGALFKGGWGADADGTYLLREFGLAGDEGARVPFAVAVTTADGSDATARDAVADLAQRLTPVLTGAADSAGTADAGGSGAAAHCQPR</sequence>
<evidence type="ECO:0000313" key="2">
    <source>
        <dbReference type="EMBL" id="HCT14696.1"/>
    </source>
</evidence>
<feature type="compositionally biased region" description="Basic and acidic residues" evidence="1">
    <location>
        <begin position="64"/>
        <end position="85"/>
    </location>
</feature>
<dbReference type="AlphaFoldDB" id="A0A3D4SZI0"/>
<evidence type="ECO:0000256" key="1">
    <source>
        <dbReference type="SAM" id="MobiDB-lite"/>
    </source>
</evidence>
<gene>
    <name evidence="2" type="ORF">DIW82_07870</name>
</gene>
<evidence type="ECO:0008006" key="4">
    <source>
        <dbReference type="Google" id="ProtNLM"/>
    </source>
</evidence>
<dbReference type="InterPro" id="IPR012338">
    <property type="entry name" value="Beta-lactam/transpept-like"/>
</dbReference>
<name>A0A3D4SZI0_9CORY</name>
<protein>
    <recommendedName>
        <fullName evidence="4">Serine hydrolase</fullName>
    </recommendedName>
</protein>
<evidence type="ECO:0000313" key="3">
    <source>
        <dbReference type="Proteomes" id="UP000261739"/>
    </source>
</evidence>
<dbReference type="Proteomes" id="UP000261739">
    <property type="component" value="Unassembled WGS sequence"/>
</dbReference>
<dbReference type="SUPFAM" id="SSF56601">
    <property type="entry name" value="beta-lactamase/transpeptidase-like"/>
    <property type="match status" value="1"/>
</dbReference>
<feature type="region of interest" description="Disordered" evidence="1">
    <location>
        <begin position="48"/>
        <end position="85"/>
    </location>
</feature>
<feature type="region of interest" description="Disordered" evidence="1">
    <location>
        <begin position="1"/>
        <end position="26"/>
    </location>
</feature>
<dbReference type="EMBL" id="DQID01000203">
    <property type="protein sequence ID" value="HCT14696.1"/>
    <property type="molecule type" value="Genomic_DNA"/>
</dbReference>
<organism evidence="2 3">
    <name type="scientific">Corynebacterium nuruki</name>
    <dbReference type="NCBI Taxonomy" id="1032851"/>
    <lineage>
        <taxon>Bacteria</taxon>
        <taxon>Bacillati</taxon>
        <taxon>Actinomycetota</taxon>
        <taxon>Actinomycetes</taxon>
        <taxon>Mycobacteriales</taxon>
        <taxon>Corynebacteriaceae</taxon>
        <taxon>Corynebacterium</taxon>
    </lineage>
</organism>
<comment type="caution">
    <text evidence="2">The sequence shown here is derived from an EMBL/GenBank/DDBJ whole genome shotgun (WGS) entry which is preliminary data.</text>
</comment>
<dbReference type="RefSeq" id="WP_273051931.1">
    <property type="nucleotide sequence ID" value="NZ_DAITTW010000045.1"/>
</dbReference>
<feature type="compositionally biased region" description="Basic and acidic residues" evidence="1">
    <location>
        <begin position="1"/>
        <end position="20"/>
    </location>
</feature>
<proteinExistence type="predicted"/>